<feature type="region of interest" description="Disordered" evidence="1">
    <location>
        <begin position="73"/>
        <end position="100"/>
    </location>
</feature>
<protein>
    <submittedName>
        <fullName evidence="2">Uncharacterized protein</fullName>
    </submittedName>
</protein>
<accession>A0ABT1DCH1</accession>
<evidence type="ECO:0000313" key="2">
    <source>
        <dbReference type="EMBL" id="MCO6419636.1"/>
    </source>
</evidence>
<sequence length="100" mass="10373">MARETPAQLPLGTSRGIRVILEGGDLAAVEAAAVEMKLRFGARFAVTGRRLSPDRQALRISASLLANIDTAMDAEGARQWTPPESSAPAPGEGDGRTGGS</sequence>
<reference evidence="2 3" key="1">
    <citation type="submission" date="2021-12" db="EMBL/GenBank/DDBJ databases">
        <title>Siccirubricoccus leaddurans sp. nov., a high concentration Zn2+ tolerance bacterium.</title>
        <authorList>
            <person name="Cao Y."/>
        </authorList>
    </citation>
    <scope>NUCLEOTIDE SEQUENCE [LARGE SCALE GENOMIC DNA]</scope>
    <source>
        <strain evidence="2 3">KC 17139</strain>
    </source>
</reference>
<gene>
    <name evidence="2" type="ORF">JYK14_26220</name>
</gene>
<keyword evidence="3" id="KW-1185">Reference proteome</keyword>
<dbReference type="Proteomes" id="UP001523392">
    <property type="component" value="Unassembled WGS sequence"/>
</dbReference>
<comment type="caution">
    <text evidence="2">The sequence shown here is derived from an EMBL/GenBank/DDBJ whole genome shotgun (WGS) entry which is preliminary data.</text>
</comment>
<name>A0ABT1DCH1_9PROT</name>
<dbReference type="RefSeq" id="WP_252956322.1">
    <property type="nucleotide sequence ID" value="NZ_JAFIRR010000212.1"/>
</dbReference>
<dbReference type="EMBL" id="JAFIRR010000212">
    <property type="protein sequence ID" value="MCO6419636.1"/>
    <property type="molecule type" value="Genomic_DNA"/>
</dbReference>
<proteinExistence type="predicted"/>
<organism evidence="2 3">
    <name type="scientific">Siccirubricoccus soli</name>
    <dbReference type="NCBI Taxonomy" id="2899147"/>
    <lineage>
        <taxon>Bacteria</taxon>
        <taxon>Pseudomonadati</taxon>
        <taxon>Pseudomonadota</taxon>
        <taxon>Alphaproteobacteria</taxon>
        <taxon>Acetobacterales</taxon>
        <taxon>Roseomonadaceae</taxon>
        <taxon>Siccirubricoccus</taxon>
    </lineage>
</organism>
<evidence type="ECO:0000256" key="1">
    <source>
        <dbReference type="SAM" id="MobiDB-lite"/>
    </source>
</evidence>
<evidence type="ECO:0000313" key="3">
    <source>
        <dbReference type="Proteomes" id="UP001523392"/>
    </source>
</evidence>